<dbReference type="Pfam" id="PF06985">
    <property type="entry name" value="HET"/>
    <property type="match status" value="1"/>
</dbReference>
<evidence type="ECO:0000313" key="2">
    <source>
        <dbReference type="EMBL" id="KAF2002058.1"/>
    </source>
</evidence>
<accession>A0A6A5WM34</accession>
<dbReference type="PANTHER" id="PTHR33112:SF16">
    <property type="entry name" value="HETEROKARYON INCOMPATIBILITY DOMAIN-CONTAINING PROTEIN"/>
    <property type="match status" value="1"/>
</dbReference>
<feature type="domain" description="Heterokaryon incompatibility" evidence="1">
    <location>
        <begin position="109"/>
        <end position="227"/>
    </location>
</feature>
<dbReference type="EMBL" id="ML977579">
    <property type="protein sequence ID" value="KAF2002058.1"/>
    <property type="molecule type" value="Genomic_DNA"/>
</dbReference>
<name>A0A6A5WM34_9PLEO</name>
<dbReference type="AlphaFoldDB" id="A0A6A5WM34"/>
<proteinExistence type="predicted"/>
<dbReference type="InterPro" id="IPR010730">
    <property type="entry name" value="HET"/>
</dbReference>
<dbReference type="PANTHER" id="PTHR33112">
    <property type="entry name" value="DOMAIN PROTEIN, PUTATIVE-RELATED"/>
    <property type="match status" value="1"/>
</dbReference>
<protein>
    <submittedName>
        <fullName evidence="2">HET-domain-containing protein</fullName>
    </submittedName>
</protein>
<evidence type="ECO:0000259" key="1">
    <source>
        <dbReference type="Pfam" id="PF06985"/>
    </source>
</evidence>
<keyword evidence="3" id="KW-1185">Reference proteome</keyword>
<evidence type="ECO:0000313" key="3">
    <source>
        <dbReference type="Proteomes" id="UP000799779"/>
    </source>
</evidence>
<sequence>MDDPEDSDNSLLYLAFAYHSAIWLLGDRETFYLSKLLRMSSRNINNSRGHMIDPEWIDIRRLQKWIRDCDRDHSGQCHSVQDPWLQLESAPSIVLIDVQSLNLEGAFEKYKDRLPATVRDSIALVASLGQQYLWVDRFCIIQDDVKQKSLQIKHMAAIYANAYITIIAASGNDDEYGLRGAPGSSQPRGFPHKPLSFSSSCGLVNPLPAIDTIYENTYYTRGWTFQEERLSRRRLCFREQTASWTCGRQTWEELERFLHGSERNDIFSSGCVATALSFYENRIRAYSFRHLTFNEDALQAFSAITTVASRSLVGGLLFGIPEALFDGCLLWRPRELDRPVTRRTNRYGGILREVPSWSWAGWTGRICTYNWKSCHRFKSSSLTAFPDTRKEYIPQIIESTVKWHKEVPDTGFRMPVRNWYYGLPEDGDGHKIVESPSDPLPIEDDIWSPILSFRTTALVLSIGLSYLTSELGTSFPRSIPPSTFKYLIDKKGVHCGTIYTTSYHGYSPGQQCELISVSKGSINIQEAMKKQVWED</sequence>
<organism evidence="2 3">
    <name type="scientific">Amniculicola lignicola CBS 123094</name>
    <dbReference type="NCBI Taxonomy" id="1392246"/>
    <lineage>
        <taxon>Eukaryota</taxon>
        <taxon>Fungi</taxon>
        <taxon>Dikarya</taxon>
        <taxon>Ascomycota</taxon>
        <taxon>Pezizomycotina</taxon>
        <taxon>Dothideomycetes</taxon>
        <taxon>Pleosporomycetidae</taxon>
        <taxon>Pleosporales</taxon>
        <taxon>Amniculicolaceae</taxon>
        <taxon>Amniculicola</taxon>
    </lineage>
</organism>
<gene>
    <name evidence="2" type="ORF">P154DRAFT_594960</name>
</gene>
<dbReference type="OrthoDB" id="5135333at2759"/>
<dbReference type="Proteomes" id="UP000799779">
    <property type="component" value="Unassembled WGS sequence"/>
</dbReference>
<reference evidence="2" key="1">
    <citation type="journal article" date="2020" name="Stud. Mycol.">
        <title>101 Dothideomycetes genomes: a test case for predicting lifestyles and emergence of pathogens.</title>
        <authorList>
            <person name="Haridas S."/>
            <person name="Albert R."/>
            <person name="Binder M."/>
            <person name="Bloem J."/>
            <person name="Labutti K."/>
            <person name="Salamov A."/>
            <person name="Andreopoulos B."/>
            <person name="Baker S."/>
            <person name="Barry K."/>
            <person name="Bills G."/>
            <person name="Bluhm B."/>
            <person name="Cannon C."/>
            <person name="Castanera R."/>
            <person name="Culley D."/>
            <person name="Daum C."/>
            <person name="Ezra D."/>
            <person name="Gonzalez J."/>
            <person name="Henrissat B."/>
            <person name="Kuo A."/>
            <person name="Liang C."/>
            <person name="Lipzen A."/>
            <person name="Lutzoni F."/>
            <person name="Magnuson J."/>
            <person name="Mondo S."/>
            <person name="Nolan M."/>
            <person name="Ohm R."/>
            <person name="Pangilinan J."/>
            <person name="Park H.-J."/>
            <person name="Ramirez L."/>
            <person name="Alfaro M."/>
            <person name="Sun H."/>
            <person name="Tritt A."/>
            <person name="Yoshinaga Y."/>
            <person name="Zwiers L.-H."/>
            <person name="Turgeon B."/>
            <person name="Goodwin S."/>
            <person name="Spatafora J."/>
            <person name="Crous P."/>
            <person name="Grigoriev I."/>
        </authorList>
    </citation>
    <scope>NUCLEOTIDE SEQUENCE</scope>
    <source>
        <strain evidence="2">CBS 123094</strain>
    </source>
</reference>